<dbReference type="Proteomes" id="UP001218246">
    <property type="component" value="Unassembled WGS sequence"/>
</dbReference>
<dbReference type="RefSeq" id="WP_278018409.1">
    <property type="nucleotide sequence ID" value="NZ_JARRRY010000012.1"/>
</dbReference>
<name>A0ABT6H666_9BACI</name>
<dbReference type="PANTHER" id="PTHR35802">
    <property type="entry name" value="PROTEASE SYNTHASE AND SPORULATION PROTEIN PAI 2"/>
    <property type="match status" value="1"/>
</dbReference>
<dbReference type="PANTHER" id="PTHR35802:SF1">
    <property type="entry name" value="PROTEASE SYNTHASE AND SPORULATION PROTEIN PAI 2"/>
    <property type="match status" value="1"/>
</dbReference>
<gene>
    <name evidence="1" type="ORF">P6P90_12165</name>
</gene>
<organism evidence="1 2">
    <name type="scientific">Ectobacillus antri</name>
    <dbReference type="NCBI Taxonomy" id="2486280"/>
    <lineage>
        <taxon>Bacteria</taxon>
        <taxon>Bacillati</taxon>
        <taxon>Bacillota</taxon>
        <taxon>Bacilli</taxon>
        <taxon>Bacillales</taxon>
        <taxon>Bacillaceae</taxon>
        <taxon>Ectobacillus</taxon>
    </lineage>
</organism>
<sequence>MYIPKSFRITEQREMYDIIHAYSFAVMFSTHADKPVATHLPLLLDEENNCLRGHIARGNPQWRELDGQEVLVVFQGPHCYISPSWYETQDTVPTWNYLAVHVYGTFTIVEDNERIQSGLAALVDKYETGDYHFHNVPTDYIEDLKKGIVNFEIPITSIEGKAKLSQNHSSERKQRVIEALEEIPRENEQTIAAHMKKLQN</sequence>
<dbReference type="InterPro" id="IPR007396">
    <property type="entry name" value="TR_PAI2-type"/>
</dbReference>
<dbReference type="InterPro" id="IPR012349">
    <property type="entry name" value="Split_barrel_FMN-bd"/>
</dbReference>
<dbReference type="PIRSF" id="PIRSF010372">
    <property type="entry name" value="PaiB"/>
    <property type="match status" value="1"/>
</dbReference>
<evidence type="ECO:0000313" key="1">
    <source>
        <dbReference type="EMBL" id="MDG5754723.1"/>
    </source>
</evidence>
<dbReference type="SUPFAM" id="SSF50475">
    <property type="entry name" value="FMN-binding split barrel"/>
    <property type="match status" value="1"/>
</dbReference>
<comment type="caution">
    <text evidence="1">The sequence shown here is derived from an EMBL/GenBank/DDBJ whole genome shotgun (WGS) entry which is preliminary data.</text>
</comment>
<keyword evidence="2" id="KW-1185">Reference proteome</keyword>
<dbReference type="EMBL" id="JARULN010000012">
    <property type="protein sequence ID" value="MDG5754723.1"/>
    <property type="molecule type" value="Genomic_DNA"/>
</dbReference>
<reference evidence="1 2" key="1">
    <citation type="submission" date="2023-04" db="EMBL/GenBank/DDBJ databases">
        <title>Ectobacillus antri isolated from activated sludge.</title>
        <authorList>
            <person name="Yan P."/>
            <person name="Liu X."/>
        </authorList>
    </citation>
    <scope>NUCLEOTIDE SEQUENCE [LARGE SCALE GENOMIC DNA]</scope>
    <source>
        <strain evidence="1 2">C18H</strain>
    </source>
</reference>
<accession>A0ABT6H666</accession>
<evidence type="ECO:0000313" key="2">
    <source>
        <dbReference type="Proteomes" id="UP001218246"/>
    </source>
</evidence>
<dbReference type="Gene3D" id="2.30.110.10">
    <property type="entry name" value="Electron Transport, Fmn-binding Protein, Chain A"/>
    <property type="match status" value="1"/>
</dbReference>
<dbReference type="Pfam" id="PF04299">
    <property type="entry name" value="FMN_bind_2"/>
    <property type="match status" value="1"/>
</dbReference>
<proteinExistence type="predicted"/>
<protein>
    <submittedName>
        <fullName evidence="1">FMN-binding negative transcriptional regulator</fullName>
    </submittedName>
</protein>